<comment type="similarity">
    <text evidence="2">Belongs to the membrane fusion protein (MFP) (TC 8.A.1) family.</text>
</comment>
<evidence type="ECO:0000256" key="2">
    <source>
        <dbReference type="ARBA" id="ARBA00009477"/>
    </source>
</evidence>
<dbReference type="NCBIfam" id="TIGR01730">
    <property type="entry name" value="RND_mfp"/>
    <property type="match status" value="1"/>
</dbReference>
<dbReference type="SUPFAM" id="SSF111369">
    <property type="entry name" value="HlyD-like secretion proteins"/>
    <property type="match status" value="2"/>
</dbReference>
<organism evidence="5 6">
    <name type="scientific">Candidatus Colwellbacteria bacterium CG10_big_fil_rev_8_21_14_0_10_42_22</name>
    <dbReference type="NCBI Taxonomy" id="1974540"/>
    <lineage>
        <taxon>Bacteria</taxon>
        <taxon>Candidatus Colwelliibacteriota</taxon>
    </lineage>
</organism>
<dbReference type="Gene3D" id="6.20.50.140">
    <property type="match status" value="1"/>
</dbReference>
<dbReference type="GO" id="GO:0022857">
    <property type="term" value="F:transmembrane transporter activity"/>
    <property type="evidence" value="ECO:0007669"/>
    <property type="project" value="InterPro"/>
</dbReference>
<sequence>MLRKILVFLRHILIRFTVFVRKPKGLIITGLGVIAFGFLLSATQGNPLEQYDIGKVVRKDVISMVDVTGRIEPADRVNMALERSGKVARINVEVGDKVAQGQILLSAASADLYADLAEAQANLEIERLNLQETSKTSIVDIDSARQDLESEILDAYVEADNAIRNKADQLFYGTDTSKTFGAPIISGGGNSRFSTTFEEAMDLSMERRKITKILDGWRASNLNVQSADIKEATDVAENNLFIIRDFLNNLSFVINSYDADSSSETIVDGYRTAIATARSSISGAISSLRSAEQAYLSAEASSSSEQEGVLQSILLQEQRVNTTQARVNAIWAEINKTLIKAPFNGTITRIDAKVGEIVSSNSPVVSMISDAKFEIETYIPEADIADISLDDKASITLDAYDSNTIFGAYVSFIDPAETIIEGVATYKVLLQFDEEDERVLPGMTANVDIITGTRENVLSIPQRAVIDKDGRKLVRVVRGEETEEVEVEIGLKGFDGDVEVLQGLNEGDEIVVFIRG</sequence>
<dbReference type="PRINTS" id="PR01490">
    <property type="entry name" value="RTXTOXIND"/>
</dbReference>
<dbReference type="EMBL" id="PFAH01000009">
    <property type="protein sequence ID" value="PIR97832.1"/>
    <property type="molecule type" value="Genomic_DNA"/>
</dbReference>
<evidence type="ECO:0000256" key="1">
    <source>
        <dbReference type="ARBA" id="ARBA00004196"/>
    </source>
</evidence>
<gene>
    <name evidence="5" type="ORF">COT89_02900</name>
</gene>
<dbReference type="GO" id="GO:0030313">
    <property type="term" value="C:cell envelope"/>
    <property type="evidence" value="ECO:0007669"/>
    <property type="project" value="UniProtKB-SubCell"/>
</dbReference>
<accession>A0A2H0VFE6</accession>
<evidence type="ECO:0000256" key="3">
    <source>
        <dbReference type="ARBA" id="ARBA00023054"/>
    </source>
</evidence>
<dbReference type="Proteomes" id="UP000231466">
    <property type="component" value="Unassembled WGS sequence"/>
</dbReference>
<name>A0A2H0VFE6_9BACT</name>
<dbReference type="InterPro" id="IPR050465">
    <property type="entry name" value="UPF0194_transport"/>
</dbReference>
<comment type="subcellular location">
    <subcellularLocation>
        <location evidence="1">Cell envelope</location>
    </subcellularLocation>
</comment>
<feature type="coiled-coil region" evidence="4">
    <location>
        <begin position="113"/>
        <end position="165"/>
    </location>
</feature>
<proteinExistence type="inferred from homology"/>
<evidence type="ECO:0000313" key="6">
    <source>
        <dbReference type="Proteomes" id="UP000231466"/>
    </source>
</evidence>
<evidence type="ECO:0000313" key="5">
    <source>
        <dbReference type="EMBL" id="PIR97832.1"/>
    </source>
</evidence>
<dbReference type="GO" id="GO:0016020">
    <property type="term" value="C:membrane"/>
    <property type="evidence" value="ECO:0007669"/>
    <property type="project" value="InterPro"/>
</dbReference>
<dbReference type="PANTHER" id="PTHR32347">
    <property type="entry name" value="EFFLUX SYSTEM COMPONENT YKNX-RELATED"/>
    <property type="match status" value="1"/>
</dbReference>
<reference evidence="6" key="1">
    <citation type="submission" date="2017-09" db="EMBL/GenBank/DDBJ databases">
        <title>Depth-based differentiation of microbial function through sediment-hosted aquifers and enrichment of novel symbionts in the deep terrestrial subsurface.</title>
        <authorList>
            <person name="Probst A.J."/>
            <person name="Ladd B."/>
            <person name="Jarett J.K."/>
            <person name="Geller-Mcgrath D.E."/>
            <person name="Sieber C.M.K."/>
            <person name="Emerson J.B."/>
            <person name="Anantharaman K."/>
            <person name="Thomas B.C."/>
            <person name="Malmstrom R."/>
            <person name="Stieglmeier M."/>
            <person name="Klingl A."/>
            <person name="Woyke T."/>
            <person name="Ryan C.M."/>
            <person name="Banfield J.F."/>
        </authorList>
    </citation>
    <scope>NUCLEOTIDE SEQUENCE [LARGE SCALE GENOMIC DNA]</scope>
</reference>
<dbReference type="InterPro" id="IPR006143">
    <property type="entry name" value="RND_pump_MFP"/>
</dbReference>
<keyword evidence="3 4" id="KW-0175">Coiled coil</keyword>
<dbReference type="Gene3D" id="2.40.30.170">
    <property type="match status" value="1"/>
</dbReference>
<dbReference type="Gene3D" id="2.40.50.100">
    <property type="match status" value="2"/>
</dbReference>
<dbReference type="AlphaFoldDB" id="A0A2H0VFE6"/>
<protein>
    <submittedName>
        <fullName evidence="5">Uncharacterized protein</fullName>
    </submittedName>
</protein>
<dbReference type="PANTHER" id="PTHR32347:SF23">
    <property type="entry name" value="BLL5650 PROTEIN"/>
    <property type="match status" value="1"/>
</dbReference>
<evidence type="ECO:0000256" key="4">
    <source>
        <dbReference type="SAM" id="Coils"/>
    </source>
</evidence>
<comment type="caution">
    <text evidence="5">The sequence shown here is derived from an EMBL/GenBank/DDBJ whole genome shotgun (WGS) entry which is preliminary data.</text>
</comment>